<dbReference type="EMBL" id="JBHRYJ010000006">
    <property type="protein sequence ID" value="MFC3678058.1"/>
    <property type="molecule type" value="Genomic_DNA"/>
</dbReference>
<dbReference type="RefSeq" id="WP_379729695.1">
    <property type="nucleotide sequence ID" value="NZ_JBHRYJ010000006.1"/>
</dbReference>
<feature type="region of interest" description="Disordered" evidence="4">
    <location>
        <begin position="1"/>
        <end position="23"/>
    </location>
</feature>
<evidence type="ECO:0000256" key="4">
    <source>
        <dbReference type="SAM" id="MobiDB-lite"/>
    </source>
</evidence>
<dbReference type="Gene3D" id="3.30.70.3420">
    <property type="match status" value="1"/>
</dbReference>
<evidence type="ECO:0000256" key="1">
    <source>
        <dbReference type="ARBA" id="ARBA00022617"/>
    </source>
</evidence>
<evidence type="ECO:0000256" key="2">
    <source>
        <dbReference type="ARBA" id="ARBA00022723"/>
    </source>
</evidence>
<sequence length="225" mass="25103">ATTDTARGEKRLPSEQNQAILKSSGGPLGECRVISKIGTAMASTYAFSAGAHGDWRISSIAAYRGAGLAPAEALTIHPWEPGPIDDPTSWRLLGTVSNLRYATRDEVAGLRARQEGLDRRQATHAALIPIKKSAAWWDLAQDDRRAIFEETSQHTAIGMEYLPAIARRLHHSRDLGEPFDFLTWFEFAPADEPAFDRLLARLRATREWDFVEREVDVRLVRTEPV</sequence>
<evidence type="ECO:0000313" key="5">
    <source>
        <dbReference type="EMBL" id="MFC3678058.1"/>
    </source>
</evidence>
<accession>A0ABV7VPK5</accession>
<dbReference type="InterPro" id="IPR011008">
    <property type="entry name" value="Dimeric_a/b-barrel"/>
</dbReference>
<organism evidence="5 6">
    <name type="scientific">Ferrovibrio xuzhouensis</name>
    <dbReference type="NCBI Taxonomy" id="1576914"/>
    <lineage>
        <taxon>Bacteria</taxon>
        <taxon>Pseudomonadati</taxon>
        <taxon>Pseudomonadota</taxon>
        <taxon>Alphaproteobacteria</taxon>
        <taxon>Rhodospirillales</taxon>
        <taxon>Rhodospirillaceae</taxon>
        <taxon>Ferrovibrio</taxon>
    </lineage>
</organism>
<feature type="compositionally biased region" description="Basic and acidic residues" evidence="4">
    <location>
        <begin position="1"/>
        <end position="13"/>
    </location>
</feature>
<evidence type="ECO:0000313" key="6">
    <source>
        <dbReference type="Proteomes" id="UP001595711"/>
    </source>
</evidence>
<gene>
    <name evidence="5" type="ORF">ACFOOQ_21070</name>
</gene>
<proteinExistence type="predicted"/>
<dbReference type="SUPFAM" id="SSF54909">
    <property type="entry name" value="Dimeric alpha+beta barrel"/>
    <property type="match status" value="1"/>
</dbReference>
<keyword evidence="6" id="KW-1185">Reference proteome</keyword>
<dbReference type="Proteomes" id="UP001595711">
    <property type="component" value="Unassembled WGS sequence"/>
</dbReference>
<feature type="non-terminal residue" evidence="5">
    <location>
        <position position="1"/>
    </location>
</feature>
<keyword evidence="3" id="KW-0408">Iron</keyword>
<dbReference type="Pfam" id="PF06778">
    <property type="entry name" value="Chlor_dismutase"/>
    <property type="match status" value="1"/>
</dbReference>
<name>A0ABV7VPK5_9PROT</name>
<evidence type="ECO:0000256" key="3">
    <source>
        <dbReference type="ARBA" id="ARBA00023004"/>
    </source>
</evidence>
<keyword evidence="1" id="KW-0349">Heme</keyword>
<dbReference type="InterPro" id="IPR010644">
    <property type="entry name" value="ChdC/CLD"/>
</dbReference>
<keyword evidence="2" id="KW-0479">Metal-binding</keyword>
<reference evidence="6" key="1">
    <citation type="journal article" date="2019" name="Int. J. Syst. Evol. Microbiol.">
        <title>The Global Catalogue of Microorganisms (GCM) 10K type strain sequencing project: providing services to taxonomists for standard genome sequencing and annotation.</title>
        <authorList>
            <consortium name="The Broad Institute Genomics Platform"/>
            <consortium name="The Broad Institute Genome Sequencing Center for Infectious Disease"/>
            <person name="Wu L."/>
            <person name="Ma J."/>
        </authorList>
    </citation>
    <scope>NUCLEOTIDE SEQUENCE [LARGE SCALE GENOMIC DNA]</scope>
    <source>
        <strain evidence="6">KCTC 42182</strain>
    </source>
</reference>
<comment type="caution">
    <text evidence="5">The sequence shown here is derived from an EMBL/GenBank/DDBJ whole genome shotgun (WGS) entry which is preliminary data.</text>
</comment>
<protein>
    <submittedName>
        <fullName evidence="5">Chlorite dismutase family protein</fullName>
    </submittedName>
</protein>